<protein>
    <submittedName>
        <fullName evidence="3">Uncharacterized protein</fullName>
    </submittedName>
</protein>
<evidence type="ECO:0000313" key="3">
    <source>
        <dbReference type="EMBL" id="KAF9535103.1"/>
    </source>
</evidence>
<gene>
    <name evidence="3" type="ORF">CPB83DRAFT_803586</name>
</gene>
<dbReference type="OrthoDB" id="3359404at2759"/>
<keyword evidence="2" id="KW-0812">Transmembrane</keyword>
<name>A0A9P6ES50_9AGAR</name>
<feature type="transmembrane region" description="Helical" evidence="2">
    <location>
        <begin position="36"/>
        <end position="60"/>
    </location>
</feature>
<dbReference type="EMBL" id="MU157825">
    <property type="protein sequence ID" value="KAF9535103.1"/>
    <property type="molecule type" value="Genomic_DNA"/>
</dbReference>
<organism evidence="3 4">
    <name type="scientific">Crepidotus variabilis</name>
    <dbReference type="NCBI Taxonomy" id="179855"/>
    <lineage>
        <taxon>Eukaryota</taxon>
        <taxon>Fungi</taxon>
        <taxon>Dikarya</taxon>
        <taxon>Basidiomycota</taxon>
        <taxon>Agaricomycotina</taxon>
        <taxon>Agaricomycetes</taxon>
        <taxon>Agaricomycetidae</taxon>
        <taxon>Agaricales</taxon>
        <taxon>Agaricineae</taxon>
        <taxon>Crepidotaceae</taxon>
        <taxon>Crepidotus</taxon>
    </lineage>
</organism>
<evidence type="ECO:0000256" key="1">
    <source>
        <dbReference type="SAM" id="MobiDB-lite"/>
    </source>
</evidence>
<feature type="compositionally biased region" description="Low complexity" evidence="1">
    <location>
        <begin position="100"/>
        <end position="120"/>
    </location>
</feature>
<feature type="region of interest" description="Disordered" evidence="1">
    <location>
        <begin position="83"/>
        <end position="120"/>
    </location>
</feature>
<dbReference type="Proteomes" id="UP000807306">
    <property type="component" value="Unassembled WGS sequence"/>
</dbReference>
<keyword evidence="2" id="KW-1133">Transmembrane helix</keyword>
<evidence type="ECO:0000256" key="2">
    <source>
        <dbReference type="SAM" id="Phobius"/>
    </source>
</evidence>
<proteinExistence type="predicted"/>
<evidence type="ECO:0000313" key="4">
    <source>
        <dbReference type="Proteomes" id="UP000807306"/>
    </source>
</evidence>
<sequence>MLAFSTRSPVTARLRLARWKRSYATPSSSAGKSPHAAVYTSTFPAMIPVFLLGSAVYLGLQLTQMNLSHEKYMSEATARVEELEGDIKGLREKRASISDQTSTGQESPSPPSGSSRWRLW</sequence>
<comment type="caution">
    <text evidence="3">The sequence shown here is derived from an EMBL/GenBank/DDBJ whole genome shotgun (WGS) entry which is preliminary data.</text>
</comment>
<accession>A0A9P6ES50</accession>
<reference evidence="3" key="1">
    <citation type="submission" date="2020-11" db="EMBL/GenBank/DDBJ databases">
        <authorList>
            <consortium name="DOE Joint Genome Institute"/>
            <person name="Ahrendt S."/>
            <person name="Riley R."/>
            <person name="Andreopoulos W."/>
            <person name="Labutti K."/>
            <person name="Pangilinan J."/>
            <person name="Ruiz-Duenas F.J."/>
            <person name="Barrasa J.M."/>
            <person name="Sanchez-Garcia M."/>
            <person name="Camarero S."/>
            <person name="Miyauchi S."/>
            <person name="Serrano A."/>
            <person name="Linde D."/>
            <person name="Babiker R."/>
            <person name="Drula E."/>
            <person name="Ayuso-Fernandez I."/>
            <person name="Pacheco R."/>
            <person name="Padilla G."/>
            <person name="Ferreira P."/>
            <person name="Barriuso J."/>
            <person name="Kellner H."/>
            <person name="Castanera R."/>
            <person name="Alfaro M."/>
            <person name="Ramirez L."/>
            <person name="Pisabarro A.G."/>
            <person name="Kuo A."/>
            <person name="Tritt A."/>
            <person name="Lipzen A."/>
            <person name="He G."/>
            <person name="Yan M."/>
            <person name="Ng V."/>
            <person name="Cullen D."/>
            <person name="Martin F."/>
            <person name="Rosso M.-N."/>
            <person name="Henrissat B."/>
            <person name="Hibbett D."/>
            <person name="Martinez A.T."/>
            <person name="Grigoriev I.V."/>
        </authorList>
    </citation>
    <scope>NUCLEOTIDE SEQUENCE</scope>
    <source>
        <strain evidence="3">CBS 506.95</strain>
    </source>
</reference>
<dbReference type="AlphaFoldDB" id="A0A9P6ES50"/>
<keyword evidence="4" id="KW-1185">Reference proteome</keyword>
<feature type="compositionally biased region" description="Basic and acidic residues" evidence="1">
    <location>
        <begin position="83"/>
        <end position="96"/>
    </location>
</feature>
<keyword evidence="2" id="KW-0472">Membrane</keyword>